<dbReference type="AlphaFoldDB" id="A0AAE0CA82"/>
<accession>A0AAE0CA82</accession>
<dbReference type="Proteomes" id="UP001190700">
    <property type="component" value="Unassembled WGS sequence"/>
</dbReference>
<sequence length="109" mass="12087">MYEIYNMLNKRFPGWSDPPTRATVVEAIKKYDRDGDMLFDKDEFHTFMSEFLYEHSQVLWARMVKSVGTQVGLLPAAAPSVKSAVGLPAAVPDSVLSPIIATVSKAIKP</sequence>
<comment type="caution">
    <text evidence="2">The sequence shown here is derived from an EMBL/GenBank/DDBJ whole genome shotgun (WGS) entry which is preliminary data.</text>
</comment>
<dbReference type="SMART" id="SM00054">
    <property type="entry name" value="EFh"/>
    <property type="match status" value="1"/>
</dbReference>
<name>A0AAE0CA82_9CHLO</name>
<dbReference type="EMBL" id="LGRX02026530">
    <property type="protein sequence ID" value="KAK3250724.1"/>
    <property type="molecule type" value="Genomic_DNA"/>
</dbReference>
<dbReference type="PROSITE" id="PS50222">
    <property type="entry name" value="EF_HAND_2"/>
    <property type="match status" value="1"/>
</dbReference>
<dbReference type="SUPFAM" id="SSF47473">
    <property type="entry name" value="EF-hand"/>
    <property type="match status" value="1"/>
</dbReference>
<protein>
    <recommendedName>
        <fullName evidence="1">EF-hand domain-containing protein</fullName>
    </recommendedName>
</protein>
<evidence type="ECO:0000313" key="3">
    <source>
        <dbReference type="Proteomes" id="UP001190700"/>
    </source>
</evidence>
<proteinExistence type="predicted"/>
<dbReference type="InterPro" id="IPR002048">
    <property type="entry name" value="EF_hand_dom"/>
</dbReference>
<feature type="domain" description="EF-hand" evidence="1">
    <location>
        <begin position="19"/>
        <end position="54"/>
    </location>
</feature>
<evidence type="ECO:0000313" key="2">
    <source>
        <dbReference type="EMBL" id="KAK3250724.1"/>
    </source>
</evidence>
<dbReference type="InterPro" id="IPR011992">
    <property type="entry name" value="EF-hand-dom_pair"/>
</dbReference>
<organism evidence="2 3">
    <name type="scientific">Cymbomonas tetramitiformis</name>
    <dbReference type="NCBI Taxonomy" id="36881"/>
    <lineage>
        <taxon>Eukaryota</taxon>
        <taxon>Viridiplantae</taxon>
        <taxon>Chlorophyta</taxon>
        <taxon>Pyramimonadophyceae</taxon>
        <taxon>Pyramimonadales</taxon>
        <taxon>Pyramimonadaceae</taxon>
        <taxon>Cymbomonas</taxon>
    </lineage>
</organism>
<keyword evidence="3" id="KW-1185">Reference proteome</keyword>
<evidence type="ECO:0000259" key="1">
    <source>
        <dbReference type="PROSITE" id="PS50222"/>
    </source>
</evidence>
<gene>
    <name evidence="2" type="ORF">CYMTET_39907</name>
</gene>
<reference evidence="2 3" key="1">
    <citation type="journal article" date="2015" name="Genome Biol. Evol.">
        <title>Comparative Genomics of a Bacterivorous Green Alga Reveals Evolutionary Causalities and Consequences of Phago-Mixotrophic Mode of Nutrition.</title>
        <authorList>
            <person name="Burns J.A."/>
            <person name="Paasch A."/>
            <person name="Narechania A."/>
            <person name="Kim E."/>
        </authorList>
    </citation>
    <scope>NUCLEOTIDE SEQUENCE [LARGE SCALE GENOMIC DNA]</scope>
    <source>
        <strain evidence="2 3">PLY_AMNH</strain>
    </source>
</reference>
<dbReference type="GO" id="GO:0005509">
    <property type="term" value="F:calcium ion binding"/>
    <property type="evidence" value="ECO:0007669"/>
    <property type="project" value="InterPro"/>
</dbReference>